<gene>
    <name evidence="2" type="ORF">FHW18_003976</name>
</gene>
<protein>
    <recommendedName>
        <fullName evidence="4">DUF1488 family protein</fullName>
    </recommendedName>
</protein>
<name>A0A7Y9LPP1_9BURK</name>
<comment type="caution">
    <text evidence="2">The sequence shown here is derived from an EMBL/GenBank/DDBJ whole genome shotgun (WGS) entry which is preliminary data.</text>
</comment>
<feature type="region of interest" description="Disordered" evidence="1">
    <location>
        <begin position="69"/>
        <end position="89"/>
    </location>
</feature>
<organism evidence="2 3">
    <name type="scientific">Pigmentiphaga litoralis</name>
    <dbReference type="NCBI Taxonomy" id="516702"/>
    <lineage>
        <taxon>Bacteria</taxon>
        <taxon>Pseudomonadati</taxon>
        <taxon>Pseudomonadota</taxon>
        <taxon>Betaproteobacteria</taxon>
        <taxon>Burkholderiales</taxon>
        <taxon>Alcaligenaceae</taxon>
        <taxon>Pigmentiphaga</taxon>
    </lineage>
</organism>
<evidence type="ECO:0000313" key="3">
    <source>
        <dbReference type="Proteomes" id="UP000542125"/>
    </source>
</evidence>
<reference evidence="2 3" key="1">
    <citation type="submission" date="2020-07" db="EMBL/GenBank/DDBJ databases">
        <title>Genomic Encyclopedia of Type Strains, Phase IV (KMG-V): Genome sequencing to study the core and pangenomes of soil and plant-associated prokaryotes.</title>
        <authorList>
            <person name="Whitman W."/>
        </authorList>
    </citation>
    <scope>NUCLEOTIDE SEQUENCE [LARGE SCALE GENOMIC DNA]</scope>
    <source>
        <strain evidence="2 3">SAS40</strain>
    </source>
</reference>
<dbReference type="InterPro" id="IPR036692">
    <property type="entry name" value="Shew3726-like_sf"/>
</dbReference>
<dbReference type="AlphaFoldDB" id="A0A7Y9LPP1"/>
<dbReference type="RefSeq" id="WP_179588365.1">
    <property type="nucleotide sequence ID" value="NZ_JACBYR010000001.1"/>
</dbReference>
<accession>A0A7Y9LPP1</accession>
<dbReference type="SUPFAM" id="SSF160272">
    <property type="entry name" value="Shew3726-like"/>
    <property type="match status" value="1"/>
</dbReference>
<evidence type="ECO:0000256" key="1">
    <source>
        <dbReference type="SAM" id="MobiDB-lite"/>
    </source>
</evidence>
<keyword evidence="3" id="KW-1185">Reference proteome</keyword>
<proteinExistence type="predicted"/>
<dbReference type="Proteomes" id="UP000542125">
    <property type="component" value="Unassembled WGS sequence"/>
</dbReference>
<dbReference type="Pfam" id="PF07369">
    <property type="entry name" value="DUF1488"/>
    <property type="match status" value="1"/>
</dbReference>
<evidence type="ECO:0000313" key="2">
    <source>
        <dbReference type="EMBL" id="NYE84705.1"/>
    </source>
</evidence>
<sequence length="89" mass="9514">MTTELAKEVQPTVVDGAVRFTARFEGRKSQDFEISGDVLEEHFGAASRSDDDLLAAFKHGREEILKAAGEASSTPTTGIVPLGTGDFTE</sequence>
<dbReference type="InterPro" id="IPR009962">
    <property type="entry name" value="DUF1488"/>
</dbReference>
<dbReference type="EMBL" id="JACBYR010000001">
    <property type="protein sequence ID" value="NYE84705.1"/>
    <property type="molecule type" value="Genomic_DNA"/>
</dbReference>
<evidence type="ECO:0008006" key="4">
    <source>
        <dbReference type="Google" id="ProtNLM"/>
    </source>
</evidence>